<dbReference type="AlphaFoldDB" id="A0A652YJU1"/>
<keyword evidence="3" id="KW-0560">Oxidoreductase</keyword>
<dbReference type="SUPFAM" id="SSF53597">
    <property type="entry name" value="Dihydrofolate reductase-like"/>
    <property type="match status" value="1"/>
</dbReference>
<dbReference type="GO" id="GO:0009231">
    <property type="term" value="P:riboflavin biosynthetic process"/>
    <property type="evidence" value="ECO:0007669"/>
    <property type="project" value="InterPro"/>
</dbReference>
<dbReference type="GO" id="GO:0008703">
    <property type="term" value="F:5-amino-6-(5-phosphoribosylamino)uracil reductase activity"/>
    <property type="evidence" value="ECO:0007669"/>
    <property type="project" value="InterPro"/>
</dbReference>
<dbReference type="InterPro" id="IPR024072">
    <property type="entry name" value="DHFR-like_dom_sf"/>
</dbReference>
<comment type="caution">
    <text evidence="5">The sequence shown here is derived from an EMBL/GenBank/DDBJ whole genome shotgun (WGS) entry which is preliminary data.</text>
</comment>
<evidence type="ECO:0000256" key="1">
    <source>
        <dbReference type="ARBA" id="ARBA00005104"/>
    </source>
</evidence>
<reference evidence="5" key="1">
    <citation type="submission" date="2019-07" db="EMBL/GenBank/DDBJ databases">
        <title>Genomic Encyclopedia of Type Strains, Phase IV (KMG-IV): sequencing the most valuable type-strain genomes for metagenomic binning, comparative biology and taxonomic classification.</title>
        <authorList>
            <person name="Goeker M."/>
        </authorList>
    </citation>
    <scope>NUCLEOTIDE SEQUENCE</scope>
    <source>
        <strain evidence="5">DSM 44596</strain>
    </source>
</reference>
<feature type="domain" description="Bacterial bifunctional deaminase-reductase C-terminal" evidence="4">
    <location>
        <begin position="31"/>
        <end position="241"/>
    </location>
</feature>
<organism evidence="5">
    <name type="scientific">Nocardia globerula</name>
    <dbReference type="NCBI Taxonomy" id="1818"/>
    <lineage>
        <taxon>Bacteria</taxon>
        <taxon>Bacillati</taxon>
        <taxon>Actinomycetota</taxon>
        <taxon>Actinomycetes</taxon>
        <taxon>Mycobacteriales</taxon>
        <taxon>Nocardiaceae</taxon>
        <taxon>Nocardia</taxon>
    </lineage>
</organism>
<dbReference type="InterPro" id="IPR002734">
    <property type="entry name" value="RibDG_C"/>
</dbReference>
<dbReference type="InterPro" id="IPR050765">
    <property type="entry name" value="Riboflavin_Biosynth_HTPR"/>
</dbReference>
<dbReference type="Gene3D" id="3.40.430.10">
    <property type="entry name" value="Dihydrofolate Reductase, subunit A"/>
    <property type="match status" value="1"/>
</dbReference>
<dbReference type="PANTHER" id="PTHR38011:SF7">
    <property type="entry name" value="2,5-DIAMINO-6-RIBOSYLAMINO-4(3H)-PYRIMIDINONE 5'-PHOSPHATE REDUCTASE"/>
    <property type="match status" value="1"/>
</dbReference>
<name>A0A652YJU1_NOCGL</name>
<accession>A0A652YJU1</accession>
<sequence>MHHLDFATYFTPDQPQRLRELYSYPENLQHPWVRVNFVSSIDGAVSVSGLSGGLGTPADKTVFDTLRELCDVVVVGAGTARAENYGGAVMSDDARARRVASGLAPVPPILVVSSRASIDPESRLFRDAEVPPILLVGSDADAAAVSRLNDAGADVHRSVGAAVRSVDIENTASALNLPRILCEGGPSLFGQLITDNAVDELCVTTSPQLVGGNAGRISLSAQSLPTPMMPAHILTDSDGTVLSRWVRQRPRH</sequence>
<dbReference type="NCBIfam" id="NF010663">
    <property type="entry name" value="PRK14059.1-1"/>
    <property type="match status" value="1"/>
</dbReference>
<evidence type="ECO:0000259" key="4">
    <source>
        <dbReference type="Pfam" id="PF01872"/>
    </source>
</evidence>
<dbReference type="EMBL" id="VNIQ01000007">
    <property type="protein sequence ID" value="TYQ01674.1"/>
    <property type="molecule type" value="Genomic_DNA"/>
</dbReference>
<keyword evidence="2" id="KW-0521">NADP</keyword>
<evidence type="ECO:0000256" key="3">
    <source>
        <dbReference type="ARBA" id="ARBA00023002"/>
    </source>
</evidence>
<comment type="pathway">
    <text evidence="1">Cofactor biosynthesis; riboflavin biosynthesis.</text>
</comment>
<evidence type="ECO:0000313" key="5">
    <source>
        <dbReference type="EMBL" id="TYQ01674.1"/>
    </source>
</evidence>
<dbReference type="PANTHER" id="PTHR38011">
    <property type="entry name" value="DIHYDROFOLATE REDUCTASE FAMILY PROTEIN (AFU_ORTHOLOGUE AFUA_8G06820)"/>
    <property type="match status" value="1"/>
</dbReference>
<protein>
    <submittedName>
        <fullName evidence="5">5-amino-6-(5-phosphoribosylamino)uracil reductase</fullName>
    </submittedName>
</protein>
<proteinExistence type="predicted"/>
<evidence type="ECO:0000256" key="2">
    <source>
        <dbReference type="ARBA" id="ARBA00022857"/>
    </source>
</evidence>
<gene>
    <name evidence="5" type="ORF">FNL38_10795</name>
</gene>
<dbReference type="Pfam" id="PF01872">
    <property type="entry name" value="RibD_C"/>
    <property type="match status" value="1"/>
</dbReference>